<name>A0A3B4CQW9_PYGNA</name>
<gene>
    <name evidence="6" type="primary">GZMA</name>
</gene>
<dbReference type="InterPro" id="IPR009003">
    <property type="entry name" value="Peptidase_S1_PA"/>
</dbReference>
<dbReference type="OMA" id="DYITAYY"/>
<dbReference type="InterPro" id="IPR001254">
    <property type="entry name" value="Trypsin_dom"/>
</dbReference>
<dbReference type="InterPro" id="IPR043504">
    <property type="entry name" value="Peptidase_S1_PA_chymotrypsin"/>
</dbReference>
<evidence type="ECO:0000256" key="3">
    <source>
        <dbReference type="ARBA" id="ARBA00022825"/>
    </source>
</evidence>
<dbReference type="PRINTS" id="PR00722">
    <property type="entry name" value="CHYMOTRYPSIN"/>
</dbReference>
<proteinExistence type="predicted"/>
<accession>A0A3B4CQW9</accession>
<keyword evidence="1" id="KW-0645">Protease</keyword>
<dbReference type="GO" id="GO:0004252">
    <property type="term" value="F:serine-type endopeptidase activity"/>
    <property type="evidence" value="ECO:0007669"/>
    <property type="project" value="InterPro"/>
</dbReference>
<evidence type="ECO:0000256" key="2">
    <source>
        <dbReference type="ARBA" id="ARBA00022801"/>
    </source>
</evidence>
<evidence type="ECO:0000256" key="1">
    <source>
        <dbReference type="ARBA" id="ARBA00022670"/>
    </source>
</evidence>
<sequence>MFYLHFTYHLNFFVGIINGTEAEPHSRPYMVSIQEKGKHICGGILVSKRFVLTAAHCRKKKKHITAVLGAHDLSDKKDGSIRMKVKKYYRHLKYNAETHDNDIMLVKLCGKAKKSKTVNWISIPKTNEDIKANTVCSLAGWGGAGSSNHVSERLMETNITIVDETECNKVWENRLTPRMMCALHPGGSCKGDSGDPLVCGDTAVGIAAFGQMDNCDAPTKPKVFTKICEFLPWIKSVIGKV</sequence>
<dbReference type="InterPro" id="IPR001314">
    <property type="entry name" value="Peptidase_S1A"/>
</dbReference>
<dbReference type="AlphaFoldDB" id="A0A3B4CQW9"/>
<organism evidence="6 7">
    <name type="scientific">Pygocentrus nattereri</name>
    <name type="common">Red-bellied piranha</name>
    <dbReference type="NCBI Taxonomy" id="42514"/>
    <lineage>
        <taxon>Eukaryota</taxon>
        <taxon>Metazoa</taxon>
        <taxon>Chordata</taxon>
        <taxon>Craniata</taxon>
        <taxon>Vertebrata</taxon>
        <taxon>Euteleostomi</taxon>
        <taxon>Actinopterygii</taxon>
        <taxon>Neopterygii</taxon>
        <taxon>Teleostei</taxon>
        <taxon>Ostariophysi</taxon>
        <taxon>Characiformes</taxon>
        <taxon>Characoidei</taxon>
        <taxon>Pygocentrus</taxon>
    </lineage>
</organism>
<protein>
    <recommendedName>
        <fullName evidence="5">Peptidase S1 domain-containing protein</fullName>
    </recommendedName>
</protein>
<evidence type="ECO:0000256" key="4">
    <source>
        <dbReference type="ARBA" id="ARBA00023157"/>
    </source>
</evidence>
<evidence type="ECO:0000259" key="5">
    <source>
        <dbReference type="PROSITE" id="PS50240"/>
    </source>
</evidence>
<dbReference type="FunFam" id="2.40.10.10:FF:000118">
    <property type="entry name" value="Chymotrypsinogen A"/>
    <property type="match status" value="1"/>
</dbReference>
<dbReference type="Ensembl" id="ENSPNAT00000021460.2">
    <property type="protein sequence ID" value="ENSPNAP00000013755.2"/>
    <property type="gene ID" value="ENSPNAG00000003599.2"/>
</dbReference>
<dbReference type="CDD" id="cd00190">
    <property type="entry name" value="Tryp_SPc"/>
    <property type="match status" value="1"/>
</dbReference>
<keyword evidence="2" id="KW-0378">Hydrolase</keyword>
<dbReference type="Proteomes" id="UP001501920">
    <property type="component" value="Chromosome 15"/>
</dbReference>
<feature type="domain" description="Peptidase S1" evidence="5">
    <location>
        <begin position="16"/>
        <end position="239"/>
    </location>
</feature>
<dbReference type="Pfam" id="PF00089">
    <property type="entry name" value="Trypsin"/>
    <property type="match status" value="1"/>
</dbReference>
<keyword evidence="4" id="KW-1015">Disulfide bond</keyword>
<dbReference type="InterPro" id="IPR018114">
    <property type="entry name" value="TRYPSIN_HIS"/>
</dbReference>
<keyword evidence="3" id="KW-0720">Serine protease</keyword>
<dbReference type="PROSITE" id="PS50240">
    <property type="entry name" value="TRYPSIN_DOM"/>
    <property type="match status" value="1"/>
</dbReference>
<dbReference type="STRING" id="42514.ENSPNAP00000013755"/>
<dbReference type="Gene3D" id="2.40.10.10">
    <property type="entry name" value="Trypsin-like serine proteases"/>
    <property type="match status" value="1"/>
</dbReference>
<dbReference type="PROSITE" id="PS00134">
    <property type="entry name" value="TRYPSIN_HIS"/>
    <property type="match status" value="1"/>
</dbReference>
<evidence type="ECO:0000313" key="6">
    <source>
        <dbReference type="Ensembl" id="ENSPNAP00000013755.2"/>
    </source>
</evidence>
<dbReference type="SUPFAM" id="SSF50494">
    <property type="entry name" value="Trypsin-like serine proteases"/>
    <property type="match status" value="1"/>
</dbReference>
<dbReference type="SMART" id="SM00020">
    <property type="entry name" value="Tryp_SPc"/>
    <property type="match status" value="1"/>
</dbReference>
<reference evidence="6 7" key="1">
    <citation type="submission" date="2020-10" db="EMBL/GenBank/DDBJ databases">
        <title>Pygocentrus nattereri (red-bellied piranha) genome, fPygNat1, primary haplotype.</title>
        <authorList>
            <person name="Myers G."/>
            <person name="Meyer A."/>
            <person name="Karagic N."/>
            <person name="Pippel M."/>
            <person name="Winkler S."/>
            <person name="Tracey A."/>
            <person name="Wood J."/>
            <person name="Formenti G."/>
            <person name="Howe K."/>
            <person name="Fedrigo O."/>
            <person name="Jarvis E.D."/>
        </authorList>
    </citation>
    <scope>NUCLEOTIDE SEQUENCE [LARGE SCALE GENOMIC DNA]</scope>
</reference>
<dbReference type="GO" id="GO:0006508">
    <property type="term" value="P:proteolysis"/>
    <property type="evidence" value="ECO:0007669"/>
    <property type="project" value="UniProtKB-KW"/>
</dbReference>
<keyword evidence="7" id="KW-1185">Reference proteome</keyword>
<reference evidence="6" key="2">
    <citation type="submission" date="2025-08" db="UniProtKB">
        <authorList>
            <consortium name="Ensembl"/>
        </authorList>
    </citation>
    <scope>IDENTIFICATION</scope>
</reference>
<dbReference type="PANTHER" id="PTHR24271">
    <property type="entry name" value="KALLIKREIN-RELATED"/>
    <property type="match status" value="1"/>
</dbReference>
<evidence type="ECO:0000313" key="7">
    <source>
        <dbReference type="Proteomes" id="UP001501920"/>
    </source>
</evidence>
<reference evidence="6" key="3">
    <citation type="submission" date="2025-09" db="UniProtKB">
        <authorList>
            <consortium name="Ensembl"/>
        </authorList>
    </citation>
    <scope>IDENTIFICATION</scope>
</reference>
<dbReference type="GeneTree" id="ENSGT00910000144271"/>
<dbReference type="PANTHER" id="PTHR24271:SF87">
    <property type="entry name" value="ARGININE ESTERASE-LIKE-RELATED"/>
    <property type="match status" value="1"/>
</dbReference>